<organism evidence="1">
    <name type="scientific">Arundo donax</name>
    <name type="common">Giant reed</name>
    <name type="synonym">Donax arundinaceus</name>
    <dbReference type="NCBI Taxonomy" id="35708"/>
    <lineage>
        <taxon>Eukaryota</taxon>
        <taxon>Viridiplantae</taxon>
        <taxon>Streptophyta</taxon>
        <taxon>Embryophyta</taxon>
        <taxon>Tracheophyta</taxon>
        <taxon>Spermatophyta</taxon>
        <taxon>Magnoliopsida</taxon>
        <taxon>Liliopsida</taxon>
        <taxon>Poales</taxon>
        <taxon>Poaceae</taxon>
        <taxon>PACMAD clade</taxon>
        <taxon>Arundinoideae</taxon>
        <taxon>Arundineae</taxon>
        <taxon>Arundo</taxon>
    </lineage>
</organism>
<protein>
    <submittedName>
        <fullName evidence="1">Uncharacterized protein</fullName>
    </submittedName>
</protein>
<dbReference type="EMBL" id="GBRH01214222">
    <property type="protein sequence ID" value="JAD83673.1"/>
    <property type="molecule type" value="Transcribed_RNA"/>
</dbReference>
<sequence length="56" mass="6627">MKFLQTLKFIISTYFPVLLTSQIWLPPSIVWSCQIDCALFLLHVLLLDLHLLLQIW</sequence>
<reference evidence="1" key="2">
    <citation type="journal article" date="2015" name="Data Brief">
        <title>Shoot transcriptome of the giant reed, Arundo donax.</title>
        <authorList>
            <person name="Barrero R.A."/>
            <person name="Guerrero F.D."/>
            <person name="Moolhuijzen P."/>
            <person name="Goolsby J.A."/>
            <person name="Tidwell J."/>
            <person name="Bellgard S.E."/>
            <person name="Bellgard M.I."/>
        </authorList>
    </citation>
    <scope>NUCLEOTIDE SEQUENCE</scope>
    <source>
        <tissue evidence="1">Shoot tissue taken approximately 20 cm above the soil surface</tissue>
    </source>
</reference>
<dbReference type="AlphaFoldDB" id="A0A0A9DAG7"/>
<name>A0A0A9DAG7_ARUDO</name>
<reference evidence="1" key="1">
    <citation type="submission" date="2014-09" db="EMBL/GenBank/DDBJ databases">
        <authorList>
            <person name="Magalhaes I.L.F."/>
            <person name="Oliveira U."/>
            <person name="Santos F.R."/>
            <person name="Vidigal T.H.D.A."/>
            <person name="Brescovit A.D."/>
            <person name="Santos A.J."/>
        </authorList>
    </citation>
    <scope>NUCLEOTIDE SEQUENCE</scope>
    <source>
        <tissue evidence="1">Shoot tissue taken approximately 20 cm above the soil surface</tissue>
    </source>
</reference>
<accession>A0A0A9DAG7</accession>
<evidence type="ECO:0000313" key="1">
    <source>
        <dbReference type="EMBL" id="JAD83673.1"/>
    </source>
</evidence>
<proteinExistence type="predicted"/>